<dbReference type="SUPFAM" id="SSF56487">
    <property type="entry name" value="SRCR-like"/>
    <property type="match status" value="2"/>
</dbReference>
<dbReference type="InterPro" id="IPR018114">
    <property type="entry name" value="TRYPSIN_HIS"/>
</dbReference>
<keyword evidence="10" id="KW-1185">Reference proteome</keyword>
<reference evidence="11" key="1">
    <citation type="submission" date="2025-08" db="UniProtKB">
        <authorList>
            <consortium name="RefSeq"/>
        </authorList>
    </citation>
    <scope>IDENTIFICATION</scope>
</reference>
<dbReference type="PROSITE" id="PS00135">
    <property type="entry name" value="TRYPSIN_SER"/>
    <property type="match status" value="1"/>
</dbReference>
<dbReference type="InterPro" id="IPR009003">
    <property type="entry name" value="Peptidase_S1_PA"/>
</dbReference>
<evidence type="ECO:0000256" key="2">
    <source>
        <dbReference type="ARBA" id="ARBA00022801"/>
    </source>
</evidence>
<accession>A0ABM1E041</accession>
<feature type="domain" description="SRCR" evidence="9">
    <location>
        <begin position="54"/>
        <end position="154"/>
    </location>
</feature>
<evidence type="ECO:0000259" key="8">
    <source>
        <dbReference type="PROSITE" id="PS50240"/>
    </source>
</evidence>
<keyword evidence="4 6" id="KW-1015">Disulfide bond</keyword>
<dbReference type="InterPro" id="IPR001314">
    <property type="entry name" value="Peptidase_S1A"/>
</dbReference>
<dbReference type="InterPro" id="IPR043504">
    <property type="entry name" value="Peptidase_S1_PA_chymotrypsin"/>
</dbReference>
<keyword evidence="1 7" id="KW-0645">Protease</keyword>
<sequence>MDNVHCRGTESSLVECPHNGWRLHDCRVNEVAGVICRTPKKGMRVLWLFSPFEVRLVNGTSPNSGRVELKYFEKWGTICDDGFDDTAAQVVCRMLGYSGAARAHGKARFGAGDGPIWMDDVSCKGNEDRLAQCYSSKPGLHNCMHGEDAGVTCSVATPVHNPLPADDDDCCECGNRFITEQTNDPAAMSAKVIGGFEASYGAYPWQAGLRKKSKWGFSTKSHCGATIIGQWWVVTAAHCVEDYPKSYYVVRVGDWDNRKPDTYEQEFDIEDIFVHRKWNIGPQMSDDIALIRIKYDDSGHGIIFNRHVQPACLPSADAIYLAGTKCLISGWGNIANSRSYYPRKLQAATLPLISHADCSHYNVYGRKITDDMFCAGYLEGGVDTCKGDSGGPIVCDIGGNHTLLGVVSWGVSCGNAYSPGVYTRVSSYVNWIHREMRGYVPPPQ</sequence>
<evidence type="ECO:0000256" key="3">
    <source>
        <dbReference type="ARBA" id="ARBA00022825"/>
    </source>
</evidence>
<feature type="domain" description="Peptidase S1" evidence="8">
    <location>
        <begin position="192"/>
        <end position="437"/>
    </location>
</feature>
<feature type="disulfide bond" evidence="6">
    <location>
        <begin position="79"/>
        <end position="143"/>
    </location>
</feature>
<evidence type="ECO:0000256" key="5">
    <source>
        <dbReference type="ARBA" id="ARBA00023180"/>
    </source>
</evidence>
<comment type="caution">
    <text evidence="6">Lacks conserved residue(s) required for the propagation of feature annotation.</text>
</comment>
<evidence type="ECO:0000256" key="4">
    <source>
        <dbReference type="ARBA" id="ARBA00023157"/>
    </source>
</evidence>
<dbReference type="GeneID" id="106807662"/>
<dbReference type="Gene3D" id="2.40.10.10">
    <property type="entry name" value="Trypsin-like serine proteases"/>
    <property type="match status" value="1"/>
</dbReference>
<dbReference type="Pfam" id="PF00530">
    <property type="entry name" value="SRCR"/>
    <property type="match status" value="2"/>
</dbReference>
<feature type="disulfide bond" evidence="6">
    <location>
        <begin position="123"/>
        <end position="133"/>
    </location>
</feature>
<keyword evidence="2 7" id="KW-0378">Hydrolase</keyword>
<dbReference type="InterPro" id="IPR050127">
    <property type="entry name" value="Serine_Proteases_S1"/>
</dbReference>
<evidence type="ECO:0000313" key="10">
    <source>
        <dbReference type="Proteomes" id="UP000695022"/>
    </source>
</evidence>
<dbReference type="RefSeq" id="XP_014665562.1">
    <property type="nucleotide sequence ID" value="XM_014810076.1"/>
</dbReference>
<evidence type="ECO:0000256" key="6">
    <source>
        <dbReference type="PROSITE-ProRule" id="PRU00196"/>
    </source>
</evidence>
<dbReference type="PROSITE" id="PS00420">
    <property type="entry name" value="SRCR_1"/>
    <property type="match status" value="1"/>
</dbReference>
<proteinExistence type="predicted"/>
<dbReference type="SMART" id="SM00202">
    <property type="entry name" value="SR"/>
    <property type="match status" value="1"/>
</dbReference>
<dbReference type="SUPFAM" id="SSF50494">
    <property type="entry name" value="Trypsin-like serine proteases"/>
    <property type="match status" value="1"/>
</dbReference>
<name>A0ABM1E041_PRICU</name>
<feature type="disulfide bond" evidence="6">
    <location>
        <begin position="6"/>
        <end position="16"/>
    </location>
</feature>
<dbReference type="InterPro" id="IPR036772">
    <property type="entry name" value="SRCR-like_dom_sf"/>
</dbReference>
<dbReference type="SMART" id="SM00020">
    <property type="entry name" value="Tryp_SPc"/>
    <property type="match status" value="1"/>
</dbReference>
<dbReference type="Gene3D" id="3.10.250.10">
    <property type="entry name" value="SRCR-like domain"/>
    <property type="match status" value="2"/>
</dbReference>
<dbReference type="PRINTS" id="PR00722">
    <property type="entry name" value="CHYMOTRYPSIN"/>
</dbReference>
<dbReference type="PRINTS" id="PR00258">
    <property type="entry name" value="SPERACTRCPTR"/>
</dbReference>
<dbReference type="PANTHER" id="PTHR24264:SF54">
    <property type="entry name" value="PEPTIDASE S1 DOMAIN-CONTAINING PROTEIN"/>
    <property type="match status" value="1"/>
</dbReference>
<evidence type="ECO:0000256" key="7">
    <source>
        <dbReference type="RuleBase" id="RU363034"/>
    </source>
</evidence>
<dbReference type="PANTHER" id="PTHR24264">
    <property type="entry name" value="TRYPSIN-RELATED"/>
    <property type="match status" value="1"/>
</dbReference>
<dbReference type="PROSITE" id="PS50287">
    <property type="entry name" value="SRCR_2"/>
    <property type="match status" value="2"/>
</dbReference>
<dbReference type="PROSITE" id="PS00134">
    <property type="entry name" value="TRYPSIN_HIS"/>
    <property type="match status" value="1"/>
</dbReference>
<dbReference type="Proteomes" id="UP000695022">
    <property type="component" value="Unplaced"/>
</dbReference>
<evidence type="ECO:0000313" key="11">
    <source>
        <dbReference type="RefSeq" id="XP_014665562.1"/>
    </source>
</evidence>
<keyword evidence="3 7" id="KW-0720">Serine protease</keyword>
<dbReference type="InterPro" id="IPR001254">
    <property type="entry name" value="Trypsin_dom"/>
</dbReference>
<dbReference type="InterPro" id="IPR033116">
    <property type="entry name" value="TRYPSIN_SER"/>
</dbReference>
<dbReference type="CDD" id="cd00190">
    <property type="entry name" value="Tryp_SPc"/>
    <property type="match status" value="1"/>
</dbReference>
<dbReference type="Pfam" id="PF00089">
    <property type="entry name" value="Trypsin"/>
    <property type="match status" value="1"/>
</dbReference>
<gene>
    <name evidence="11" type="primary">LOC106807662</name>
</gene>
<organism evidence="10 11">
    <name type="scientific">Priapulus caudatus</name>
    <name type="common">Priapulid worm</name>
    <dbReference type="NCBI Taxonomy" id="37621"/>
    <lineage>
        <taxon>Eukaryota</taxon>
        <taxon>Metazoa</taxon>
        <taxon>Ecdysozoa</taxon>
        <taxon>Scalidophora</taxon>
        <taxon>Priapulida</taxon>
        <taxon>Priapulimorpha</taxon>
        <taxon>Priapulimorphida</taxon>
        <taxon>Priapulidae</taxon>
        <taxon>Priapulus</taxon>
    </lineage>
</organism>
<feature type="disulfide bond" evidence="6">
    <location>
        <begin position="92"/>
        <end position="153"/>
    </location>
</feature>
<dbReference type="PROSITE" id="PS50240">
    <property type="entry name" value="TRYPSIN_DOM"/>
    <property type="match status" value="1"/>
</dbReference>
<feature type="domain" description="SRCR" evidence="9">
    <location>
        <begin position="1"/>
        <end position="37"/>
    </location>
</feature>
<evidence type="ECO:0000256" key="1">
    <source>
        <dbReference type="ARBA" id="ARBA00022670"/>
    </source>
</evidence>
<keyword evidence="5" id="KW-0325">Glycoprotein</keyword>
<protein>
    <submittedName>
        <fullName evidence="11">Neurotrypsin-like</fullName>
    </submittedName>
</protein>
<evidence type="ECO:0000259" key="9">
    <source>
        <dbReference type="PROSITE" id="PS50287"/>
    </source>
</evidence>
<dbReference type="InterPro" id="IPR001190">
    <property type="entry name" value="SRCR"/>
</dbReference>